<dbReference type="NCBIfam" id="TIGR00252">
    <property type="entry name" value="YraN family protein"/>
    <property type="match status" value="1"/>
</dbReference>
<organism evidence="3">
    <name type="scientific">Ignavibacterium album</name>
    <dbReference type="NCBI Taxonomy" id="591197"/>
    <lineage>
        <taxon>Bacteria</taxon>
        <taxon>Pseudomonadati</taxon>
        <taxon>Ignavibacteriota</taxon>
        <taxon>Ignavibacteria</taxon>
        <taxon>Ignavibacteriales</taxon>
        <taxon>Ignavibacteriaceae</taxon>
        <taxon>Ignavibacterium</taxon>
    </lineage>
</organism>
<dbReference type="InterPro" id="IPR003509">
    <property type="entry name" value="UPF0102_YraN-like"/>
</dbReference>
<dbReference type="InterPro" id="IPR011856">
    <property type="entry name" value="tRNA_endonuc-like_dom_sf"/>
</dbReference>
<dbReference type="CDD" id="cd20736">
    <property type="entry name" value="PoNe_Nuclease"/>
    <property type="match status" value="1"/>
</dbReference>
<protein>
    <recommendedName>
        <fullName evidence="2">UPF0102 protein ENS31_12275</fullName>
    </recommendedName>
</protein>
<dbReference type="PANTHER" id="PTHR34039:SF1">
    <property type="entry name" value="UPF0102 PROTEIN YRAN"/>
    <property type="match status" value="1"/>
</dbReference>
<dbReference type="NCBIfam" id="NF009154">
    <property type="entry name" value="PRK12497.3-3"/>
    <property type="match status" value="1"/>
</dbReference>
<dbReference type="RefSeq" id="WP_304142620.1">
    <property type="nucleotide sequence ID" value="NZ_JAOAIE010000011.1"/>
</dbReference>
<reference evidence="3" key="1">
    <citation type="journal article" date="2020" name="mSystems">
        <title>Genome- and Community-Level Interaction Insights into Carbon Utilization and Element Cycling Functions of Hydrothermarchaeota in Hydrothermal Sediment.</title>
        <authorList>
            <person name="Zhou Z."/>
            <person name="Liu Y."/>
            <person name="Xu W."/>
            <person name="Pan J."/>
            <person name="Luo Z.H."/>
            <person name="Li M."/>
        </authorList>
    </citation>
    <scope>NUCLEOTIDE SEQUENCE [LARGE SCALE GENOMIC DNA]</scope>
    <source>
        <strain evidence="3">SpSt-479</strain>
    </source>
</reference>
<dbReference type="PANTHER" id="PTHR34039">
    <property type="entry name" value="UPF0102 PROTEIN YRAN"/>
    <property type="match status" value="1"/>
</dbReference>
<dbReference type="SUPFAM" id="SSF52980">
    <property type="entry name" value="Restriction endonuclease-like"/>
    <property type="match status" value="1"/>
</dbReference>
<dbReference type="Pfam" id="PF02021">
    <property type="entry name" value="UPF0102"/>
    <property type="match status" value="1"/>
</dbReference>
<evidence type="ECO:0000313" key="3">
    <source>
        <dbReference type="EMBL" id="HFI92285.1"/>
    </source>
</evidence>
<accession>A0A7V3E7R7</accession>
<dbReference type="EMBL" id="DSUJ01000010">
    <property type="protein sequence ID" value="HFI92285.1"/>
    <property type="molecule type" value="Genomic_DNA"/>
</dbReference>
<evidence type="ECO:0000256" key="2">
    <source>
        <dbReference type="HAMAP-Rule" id="MF_00048"/>
    </source>
</evidence>
<gene>
    <name evidence="3" type="ORF">ENS31_12275</name>
</gene>
<dbReference type="GO" id="GO:0003676">
    <property type="term" value="F:nucleic acid binding"/>
    <property type="evidence" value="ECO:0007669"/>
    <property type="project" value="InterPro"/>
</dbReference>
<dbReference type="InterPro" id="IPR011335">
    <property type="entry name" value="Restrct_endonuc-II-like"/>
</dbReference>
<dbReference type="HAMAP" id="MF_00048">
    <property type="entry name" value="UPF0102"/>
    <property type="match status" value="1"/>
</dbReference>
<comment type="caution">
    <text evidence="3">The sequence shown here is derived from an EMBL/GenBank/DDBJ whole genome shotgun (WGS) entry which is preliminary data.</text>
</comment>
<dbReference type="Gene3D" id="3.40.1350.10">
    <property type="match status" value="1"/>
</dbReference>
<dbReference type="AlphaFoldDB" id="A0A7V3E7R7"/>
<dbReference type="NCBIfam" id="NF009150">
    <property type="entry name" value="PRK12497.1-3"/>
    <property type="match status" value="1"/>
</dbReference>
<name>A0A7V3E7R7_9BACT</name>
<proteinExistence type="inferred from homology"/>
<comment type="similarity">
    <text evidence="1 2">Belongs to the UPF0102 family.</text>
</comment>
<evidence type="ECO:0000256" key="1">
    <source>
        <dbReference type="ARBA" id="ARBA00006738"/>
    </source>
</evidence>
<sequence>MTDRKENKKSFGSEGEEIAAKYLAEKGFEIIERNYFHGHGEIDIIAIDPRDNYLVFVEVKTRNSMDYGDPAYAINKKKIGQIKKVAELYLADKNIQERDCRFDVVTVLLANPKNPLIEHYENAFI</sequence>